<evidence type="ECO:0000313" key="2">
    <source>
        <dbReference type="EMBL" id="EIE91724.1"/>
    </source>
</evidence>
<dbReference type="InParanoid" id="I1CTE4"/>
<gene>
    <name evidence="2" type="ORF">RO3G_16435</name>
</gene>
<keyword evidence="3" id="KW-1185">Reference proteome</keyword>
<dbReference type="eggNOG" id="ENOG502R97I">
    <property type="taxonomic scope" value="Eukaryota"/>
</dbReference>
<dbReference type="Proteomes" id="UP000009138">
    <property type="component" value="Unassembled WGS sequence"/>
</dbReference>
<dbReference type="GeneID" id="93623400"/>
<name>I1CTE4_RHIO9</name>
<proteinExistence type="predicted"/>
<evidence type="ECO:0000256" key="1">
    <source>
        <dbReference type="SAM" id="MobiDB-lite"/>
    </source>
</evidence>
<organism evidence="2 3">
    <name type="scientific">Rhizopus delemar (strain RA 99-880 / ATCC MYA-4621 / FGSC 9543 / NRRL 43880)</name>
    <name type="common">Mucormycosis agent</name>
    <name type="synonym">Rhizopus arrhizus var. delemar</name>
    <dbReference type="NCBI Taxonomy" id="246409"/>
    <lineage>
        <taxon>Eukaryota</taxon>
        <taxon>Fungi</taxon>
        <taxon>Fungi incertae sedis</taxon>
        <taxon>Mucoromycota</taxon>
        <taxon>Mucoromycotina</taxon>
        <taxon>Mucoromycetes</taxon>
        <taxon>Mucorales</taxon>
        <taxon>Mucorineae</taxon>
        <taxon>Rhizopodaceae</taxon>
        <taxon>Rhizopus</taxon>
    </lineage>
</organism>
<evidence type="ECO:0000313" key="3">
    <source>
        <dbReference type="Proteomes" id="UP000009138"/>
    </source>
</evidence>
<dbReference type="VEuPathDB" id="FungiDB:RO3G_16435"/>
<protein>
    <submittedName>
        <fullName evidence="2">Uncharacterized protein</fullName>
    </submittedName>
</protein>
<feature type="region of interest" description="Disordered" evidence="1">
    <location>
        <begin position="35"/>
        <end position="59"/>
    </location>
</feature>
<sequence length="153" mass="17805">MMVRIVNIQDQTRYTVVPLPKSSFWQWNDFRFNSSSSTLSSSGSNSSFDSTPSDNEGMEKISKKSIELHCFKRNGSRVHHYSGWLEREYYATNKAKWDVILFKVYNHKVSAGFVEFSGGANDRTSIQKERHDIQKLYKTMADMLNRYPSDIKK</sequence>
<accession>I1CTE4</accession>
<dbReference type="RefSeq" id="XP_067527120.1">
    <property type="nucleotide sequence ID" value="XM_067671019.1"/>
</dbReference>
<feature type="compositionally biased region" description="Low complexity" evidence="1">
    <location>
        <begin position="35"/>
        <end position="54"/>
    </location>
</feature>
<reference evidence="2 3" key="1">
    <citation type="journal article" date="2009" name="PLoS Genet.">
        <title>Genomic analysis of the basal lineage fungus Rhizopus oryzae reveals a whole-genome duplication.</title>
        <authorList>
            <person name="Ma L.-J."/>
            <person name="Ibrahim A.S."/>
            <person name="Skory C."/>
            <person name="Grabherr M.G."/>
            <person name="Burger G."/>
            <person name="Butler M."/>
            <person name="Elias M."/>
            <person name="Idnurm A."/>
            <person name="Lang B.F."/>
            <person name="Sone T."/>
            <person name="Abe A."/>
            <person name="Calvo S.E."/>
            <person name="Corrochano L.M."/>
            <person name="Engels R."/>
            <person name="Fu J."/>
            <person name="Hansberg W."/>
            <person name="Kim J.-M."/>
            <person name="Kodira C.D."/>
            <person name="Koehrsen M.J."/>
            <person name="Liu B."/>
            <person name="Miranda-Saavedra D."/>
            <person name="O'Leary S."/>
            <person name="Ortiz-Castellanos L."/>
            <person name="Poulter R."/>
            <person name="Rodriguez-Romero J."/>
            <person name="Ruiz-Herrera J."/>
            <person name="Shen Y.-Q."/>
            <person name="Zeng Q."/>
            <person name="Galagan J."/>
            <person name="Birren B.W."/>
            <person name="Cuomo C.A."/>
            <person name="Wickes B.L."/>
        </authorList>
    </citation>
    <scope>NUCLEOTIDE SEQUENCE [LARGE SCALE GENOMIC DNA]</scope>
    <source>
        <strain evidence="3">RA 99-880 / ATCC MYA-4621 / FGSC 9543 / NRRL 43880</strain>
    </source>
</reference>
<dbReference type="EMBL" id="CH476751">
    <property type="protein sequence ID" value="EIE91724.1"/>
    <property type="molecule type" value="Genomic_DNA"/>
</dbReference>
<dbReference type="OrthoDB" id="2285211at2759"/>
<dbReference type="AlphaFoldDB" id="I1CTE4"/>